<dbReference type="GO" id="GO:0004326">
    <property type="term" value="F:tetrahydrofolylpolyglutamate synthase activity"/>
    <property type="evidence" value="ECO:0007669"/>
    <property type="project" value="UniProtKB-EC"/>
</dbReference>
<evidence type="ECO:0000256" key="6">
    <source>
        <dbReference type="ARBA" id="ARBA00013023"/>
    </source>
</evidence>
<dbReference type="NCBIfam" id="TIGR01499">
    <property type="entry name" value="folC"/>
    <property type="match status" value="1"/>
</dbReference>
<comment type="similarity">
    <text evidence="4 18">Belongs to the folylpolyglutamate synthase family.</text>
</comment>
<feature type="domain" description="Mur ligase C-terminal" evidence="19">
    <location>
        <begin position="318"/>
        <end position="432"/>
    </location>
</feature>
<evidence type="ECO:0000256" key="16">
    <source>
        <dbReference type="ARBA" id="ARBA00047493"/>
    </source>
</evidence>
<dbReference type="GO" id="GO:0046872">
    <property type="term" value="F:metal ion binding"/>
    <property type="evidence" value="ECO:0007669"/>
    <property type="project" value="UniProtKB-KW"/>
</dbReference>
<dbReference type="Pfam" id="PF02875">
    <property type="entry name" value="Mur_ligase_C"/>
    <property type="match status" value="1"/>
</dbReference>
<proteinExistence type="inferred from homology"/>
<keyword evidence="10" id="KW-0479">Metal-binding</keyword>
<evidence type="ECO:0000256" key="8">
    <source>
        <dbReference type="ARBA" id="ARBA00019357"/>
    </source>
</evidence>
<dbReference type="EC" id="6.3.2.17" evidence="7"/>
<evidence type="ECO:0000256" key="5">
    <source>
        <dbReference type="ARBA" id="ARBA00011245"/>
    </source>
</evidence>
<evidence type="ECO:0000256" key="11">
    <source>
        <dbReference type="ARBA" id="ARBA00022741"/>
    </source>
</evidence>
<keyword evidence="12 18" id="KW-0067">ATP-binding</keyword>
<name>A0A6J4LAP4_9ACTN</name>
<dbReference type="GO" id="GO:0008841">
    <property type="term" value="F:dihydrofolate synthase activity"/>
    <property type="evidence" value="ECO:0007669"/>
    <property type="project" value="UniProtKB-EC"/>
</dbReference>
<reference evidence="21" key="1">
    <citation type="submission" date="2020-02" db="EMBL/GenBank/DDBJ databases">
        <authorList>
            <person name="Meier V. D."/>
        </authorList>
    </citation>
    <scope>NUCLEOTIDE SEQUENCE</scope>
    <source>
        <strain evidence="21">AVDCRST_MAG72</strain>
    </source>
</reference>
<dbReference type="AlphaFoldDB" id="A0A6J4LAP4"/>
<dbReference type="Gene3D" id="3.40.1190.10">
    <property type="entry name" value="Mur-like, catalytic domain"/>
    <property type="match status" value="1"/>
</dbReference>
<dbReference type="FunFam" id="3.40.1190.10:FF:000004">
    <property type="entry name" value="Dihydrofolate synthase/folylpolyglutamate synthase"/>
    <property type="match status" value="1"/>
</dbReference>
<feature type="domain" description="Mur ligase central" evidence="20">
    <location>
        <begin position="149"/>
        <end position="292"/>
    </location>
</feature>
<keyword evidence="13" id="KW-0460">Magnesium</keyword>
<evidence type="ECO:0000256" key="18">
    <source>
        <dbReference type="PIRNR" id="PIRNR001563"/>
    </source>
</evidence>
<evidence type="ECO:0000259" key="20">
    <source>
        <dbReference type="Pfam" id="PF08245"/>
    </source>
</evidence>
<evidence type="ECO:0000256" key="10">
    <source>
        <dbReference type="ARBA" id="ARBA00022723"/>
    </source>
</evidence>
<comment type="pathway">
    <text evidence="3">Cofactor biosynthesis; tetrahydrofolylpolyglutamate biosynthesis.</text>
</comment>
<evidence type="ECO:0000256" key="4">
    <source>
        <dbReference type="ARBA" id="ARBA00008276"/>
    </source>
</evidence>
<comment type="cofactor">
    <cofactor evidence="1">
        <name>Mg(2+)</name>
        <dbReference type="ChEBI" id="CHEBI:18420"/>
    </cofactor>
</comment>
<dbReference type="InterPro" id="IPR036565">
    <property type="entry name" value="Mur-like_cat_sf"/>
</dbReference>
<comment type="catalytic activity">
    <reaction evidence="16">
        <text>(6S)-5,6,7,8-tetrahydrofolyl-(gamma-L-Glu)(n) + L-glutamate + ATP = (6S)-5,6,7,8-tetrahydrofolyl-(gamma-L-Glu)(n+1) + ADP + phosphate + H(+)</text>
        <dbReference type="Rhea" id="RHEA:10580"/>
        <dbReference type="Rhea" id="RHEA-COMP:14738"/>
        <dbReference type="Rhea" id="RHEA-COMP:14740"/>
        <dbReference type="ChEBI" id="CHEBI:15378"/>
        <dbReference type="ChEBI" id="CHEBI:29985"/>
        <dbReference type="ChEBI" id="CHEBI:30616"/>
        <dbReference type="ChEBI" id="CHEBI:43474"/>
        <dbReference type="ChEBI" id="CHEBI:141005"/>
        <dbReference type="ChEBI" id="CHEBI:456216"/>
        <dbReference type="EC" id="6.3.2.17"/>
    </reaction>
</comment>
<keyword evidence="9 18" id="KW-0436">Ligase</keyword>
<evidence type="ECO:0000256" key="12">
    <source>
        <dbReference type="ARBA" id="ARBA00022840"/>
    </source>
</evidence>
<keyword evidence="11 18" id="KW-0547">Nucleotide-binding</keyword>
<dbReference type="GO" id="GO:0005524">
    <property type="term" value="F:ATP binding"/>
    <property type="evidence" value="ECO:0007669"/>
    <property type="project" value="UniProtKB-KW"/>
</dbReference>
<dbReference type="EMBL" id="CADCUJ010000005">
    <property type="protein sequence ID" value="CAA9328259.1"/>
    <property type="molecule type" value="Genomic_DNA"/>
</dbReference>
<keyword evidence="14" id="KW-0289">Folate biosynthesis</keyword>
<dbReference type="Gene3D" id="3.90.190.20">
    <property type="entry name" value="Mur ligase, C-terminal domain"/>
    <property type="match status" value="1"/>
</dbReference>
<evidence type="ECO:0000256" key="17">
    <source>
        <dbReference type="ARBA" id="ARBA00049161"/>
    </source>
</evidence>
<evidence type="ECO:0000256" key="3">
    <source>
        <dbReference type="ARBA" id="ARBA00005150"/>
    </source>
</evidence>
<dbReference type="SUPFAM" id="SSF53244">
    <property type="entry name" value="MurD-like peptide ligases, peptide-binding domain"/>
    <property type="match status" value="1"/>
</dbReference>
<evidence type="ECO:0000313" key="21">
    <source>
        <dbReference type="EMBL" id="CAA9328259.1"/>
    </source>
</evidence>
<sequence>MSEISSSSSMAAARLAETYAEAEQALLSRWPETRLDPTLERIQALSRLLGDPQHAYPVIHLTGTNGKTSTSRMIDALVRGLGLRTGRFTSPHVESMAERIAVDGQPLSEEQFLASFNEVARYLDLVDRSAENLSGHPLSFFETMVAMAYSTFADAPVDVAVVEVGMGGAWDATNVADGQVAAVLPISVDHARYLGDRPEDIAVEKAGIIKPGAFVVVAQQSPEVAEVVLERAAEVGTTVAREGFEYGVAHRVPAVGGQMLRLQGIRGLYDEVFLPLHGAHQAQNAATALAAVEAFTGPEPMDPEVVREAFGEVTSPARLEVVRRSPTIVLDAAHNPHGAAATAEALQDSFTFSPLIGVVGVMSDKDYEGVLAAFEPVLAAIVCTQNSTDRALDAEVLAEVARGIFGPDRVYVDRMLEDAIDRAAGLAEAGGVFGEAIGSGGVLVTGSVITAGQARTMLTRREGRR</sequence>
<evidence type="ECO:0000256" key="15">
    <source>
        <dbReference type="ARBA" id="ARBA00030592"/>
    </source>
</evidence>
<dbReference type="InterPro" id="IPR013221">
    <property type="entry name" value="Mur_ligase_cen"/>
</dbReference>
<evidence type="ECO:0000256" key="14">
    <source>
        <dbReference type="ARBA" id="ARBA00022909"/>
    </source>
</evidence>
<dbReference type="Pfam" id="PF08245">
    <property type="entry name" value="Mur_ligase_M"/>
    <property type="match status" value="1"/>
</dbReference>
<dbReference type="GO" id="GO:0046656">
    <property type="term" value="P:folic acid biosynthetic process"/>
    <property type="evidence" value="ECO:0007669"/>
    <property type="project" value="UniProtKB-KW"/>
</dbReference>
<evidence type="ECO:0000256" key="1">
    <source>
        <dbReference type="ARBA" id="ARBA00001946"/>
    </source>
</evidence>
<dbReference type="EC" id="6.3.2.12" evidence="6"/>
<organism evidence="21">
    <name type="scientific">uncultured Nocardioidaceae bacterium</name>
    <dbReference type="NCBI Taxonomy" id="253824"/>
    <lineage>
        <taxon>Bacteria</taxon>
        <taxon>Bacillati</taxon>
        <taxon>Actinomycetota</taxon>
        <taxon>Actinomycetes</taxon>
        <taxon>Propionibacteriales</taxon>
        <taxon>Nocardioidaceae</taxon>
        <taxon>environmental samples</taxon>
    </lineage>
</organism>
<dbReference type="InterPro" id="IPR004101">
    <property type="entry name" value="Mur_ligase_C"/>
</dbReference>
<evidence type="ECO:0000256" key="13">
    <source>
        <dbReference type="ARBA" id="ARBA00022842"/>
    </source>
</evidence>
<evidence type="ECO:0000256" key="7">
    <source>
        <dbReference type="ARBA" id="ARBA00013025"/>
    </source>
</evidence>
<dbReference type="PIRSF" id="PIRSF001563">
    <property type="entry name" value="Folylpolyglu_synth"/>
    <property type="match status" value="1"/>
</dbReference>
<dbReference type="PANTHER" id="PTHR11136:SF0">
    <property type="entry name" value="DIHYDROFOLATE SYNTHETASE-RELATED"/>
    <property type="match status" value="1"/>
</dbReference>
<dbReference type="PANTHER" id="PTHR11136">
    <property type="entry name" value="FOLYLPOLYGLUTAMATE SYNTHASE-RELATED"/>
    <property type="match status" value="1"/>
</dbReference>
<evidence type="ECO:0000256" key="9">
    <source>
        <dbReference type="ARBA" id="ARBA00022598"/>
    </source>
</evidence>
<accession>A0A6J4LAP4</accession>
<dbReference type="InterPro" id="IPR036615">
    <property type="entry name" value="Mur_ligase_C_dom_sf"/>
</dbReference>
<comment type="catalytic activity">
    <reaction evidence="17">
        <text>7,8-dihydropteroate + L-glutamate + ATP = 7,8-dihydrofolate + ADP + phosphate + H(+)</text>
        <dbReference type="Rhea" id="RHEA:23584"/>
        <dbReference type="ChEBI" id="CHEBI:15378"/>
        <dbReference type="ChEBI" id="CHEBI:17839"/>
        <dbReference type="ChEBI" id="CHEBI:29985"/>
        <dbReference type="ChEBI" id="CHEBI:30616"/>
        <dbReference type="ChEBI" id="CHEBI:43474"/>
        <dbReference type="ChEBI" id="CHEBI:57451"/>
        <dbReference type="ChEBI" id="CHEBI:456216"/>
        <dbReference type="EC" id="6.3.2.12"/>
    </reaction>
</comment>
<protein>
    <recommendedName>
        <fullName evidence="8">Dihydrofolate synthase/folylpolyglutamate synthase</fullName>
        <ecNumber evidence="6">6.3.2.12</ecNumber>
        <ecNumber evidence="7">6.3.2.17</ecNumber>
    </recommendedName>
    <alternativeName>
        <fullName evidence="15">Tetrahydrofolylpolyglutamate synthase</fullName>
    </alternativeName>
</protein>
<comment type="subunit">
    <text evidence="5">Monomer.</text>
</comment>
<dbReference type="InterPro" id="IPR001645">
    <property type="entry name" value="Folylpolyglutamate_synth"/>
</dbReference>
<evidence type="ECO:0000256" key="2">
    <source>
        <dbReference type="ARBA" id="ARBA00004799"/>
    </source>
</evidence>
<comment type="pathway">
    <text evidence="2">Cofactor biosynthesis; tetrahydrofolate biosynthesis; 7,8-dihydrofolate from 2-amino-4-hydroxy-6-hydroxymethyl-7,8-dihydropteridine diphosphate and 4-aminobenzoate: step 2/2.</text>
</comment>
<gene>
    <name evidence="21" type="ORF">AVDCRST_MAG72-117</name>
</gene>
<dbReference type="SUPFAM" id="SSF53623">
    <property type="entry name" value="MurD-like peptide ligases, catalytic domain"/>
    <property type="match status" value="1"/>
</dbReference>
<dbReference type="GO" id="GO:0005737">
    <property type="term" value="C:cytoplasm"/>
    <property type="evidence" value="ECO:0007669"/>
    <property type="project" value="TreeGrafter"/>
</dbReference>
<evidence type="ECO:0000259" key="19">
    <source>
        <dbReference type="Pfam" id="PF02875"/>
    </source>
</evidence>